<keyword evidence="1" id="KW-0433">Leucine-rich repeat</keyword>
<name>A0A7N2M2S6_QUELO</name>
<sequence>MALMDMKTDTSAFPSSSSATRRKYDVFLSFRGEDTRYKFMGHLYQALIQKGIVTFKDDEKLERGKSISPELLKAIEESEFAVVILSENYASSTWCLDELAKIICCKNETGMIILPVFHYVEPSDVRKQMGTFEQAFVKHEEKENKERVEKWRDALTQVGNLRGWHLKHYWSEIEDIKDIVGWISLHLKYDALRYIAKDLVGIYSRVMELEELESCLALRSNDVRFIGIWGMGGIGKTTLARVVYYMVSKKFEACSFIKDVRENVEKHGLVPLQQKIIDEISMVTNLKIKEEYHGAIMMEKRLCHKRILLVLDDVNELNQLKMLVGERDWFGPGSKIIITTRNAHVLEAHGVDGIYEVKGLNNKDALQLFSSKAFKEKHVLDDYLELTNHFLNYAKCLPLALEVLGSFLIGKSIAEWKSALEMLKEFPENTILQALKISFDGLHVTEKEIFLHIACFFNHKHKDNVVEVLDTLDLYPDIGLKELIDKSLLKIMDTGIVWMHDLLEEMGRNIVRHECLDDPGKRSRLWHYKDIDKVLRKNKGMEAVQAMQIMNHFEVQHMQSMGTLEAFSKMYNHNFLHNNAFFHDVQHLPNSLRFLDWRGYPSKSLPSTFQPDELVWLCLQYSRIEELWIGRKNFDKLKFINLTCSSNLIISPDFTGVPNLEKLIFAHCQNLRELHPSVGILKRLVLLDLKYCSKLSCLPSKFEIDSLVTSLIMKGCNNLVCLPNTICSLKSLESLDLCGCSNLDNLPENLGNLKGLKKLDLSETAIKELPSSIDGLTTLTSLILTINLVCLPSTICSLNSLECLGLCGCSNFDNLPKNLGNLKDLYHLDLSGTGIKELPSSIDGLTTLNSLTLTNCKNLVCLPSTICSLNSLECLGLCGCSNFDNLPKNLGNLKDLYHLDLSGTGIKELPSSIDGLTTLNSLTLTNCKNLVCLPSTICSLNSLECLGLCGCSNFDNLPKNLGNLKDLYHLDLSGTGIKELPSSIDGLTTLNSLTLTNCKNLVCLPSTICSLNSLEWLGLCGCSNFDNLPENLGNLKDLYHLDLSGTSIKELPSSIDGLTTLTSLTLTNCKNLVCLPSTICSLNSLEFPDLYGCPNFENLPENLGNLKDLYHLDLSGTSIKDLPSSIDGLTTLTSLTLEDWNLKGLKELDLSGTSIKDLPSSIDGLTTLISLTLIDCKNLVCLPSTICSLNSLQCLVLCGCSNFDNLPENLGNLKGLNRLDLSGTGIKELPSSTDGLTTLTSLSLKDCKNLVCLPSIICSLNSLECLDLCGCSNFDNLSENLGNLKGLNRLDLSGTGIKELPSSTDGLTTLTSLILKDCKNLVCLPSTICSLNSLECLVLCGCSNFDNLPENLGNLKGLNRLDLSGTGIKELPSSTDGLTTLTSLTLKDCKNLVSLPSTICNLNSLGRLDLCGCSNFDNLPENLGNLKGLNCLDLRGTSIKELLSSIDGLITLTSLILNDCKSLVCLPSTICSLNSLQFPNLRGCPNFENLPENLGNLKDLYRLDLSGTSIKDLPSSIDGLTTLTSLTLKDCKNLVSLPSTICNLNSLEGLDLCGCSNFDNLPENLGNFKGLKNLHLNGTAIKELPSSIDGLTTLTSLTLNDCKNLVCLPSTICSLNSLFWLGLCGCSNFDNLSENLGNLKGLKVLDLTGTAINELPSSTDGLTTLTSLILNDCKNLVCLPSSICNLNSLGRLNLCGCSNFDNLPENLGNLKGLNRLDLRGTSIKELPSSIDGLTTLTSLTLNDFKNLVSLPSTICSLNSLFQLGLCGCSNFDHLPENLGNLKGLKNLVCLPSTICSLNSLECLGLCGSSNFDNLPKNLGNLNSLNRLDLRGTSIKELPSSTDGLTTLTSLTLNDCKNLVCLPRTICSLNSLVWLVLRGCSNFDNLPKNLGNLKGLKVLDLRGTAINELPSSIDGLTTLTSLILNDCKNLVCLPSTICNLNSLVWLVLRGCSNFDNLPKNLGNLKGLKVLDLSGTAINELPSSIDGLTTLTSLILNDCKNLVCLPSTIYSLNSLECLGLCGSSNFDNLPENLGNLNGLNRLDLSGTSIKALPSSTDGLTTLTSLTLNDCKNLMCLPSTICSLNSLVWLVLRGCLNFDNLPKNLGNLKGLKVLDLSGTAINELPSSIDGLTTLILLILNDCKNLVCLPSTICNLKSLEGLDLCGCSNFDNLPENLWNLKGLKNLRLSGTAIKELSSSIDGLTTLSSLALNDCKNLVCLPCTICSLNSLVWLVLRGCSNFDNLPKNLGNLKGLKVLDLSGTAINELPSSIDGLTTLTSLILNDCKNLVCLPSTICNLNSLVWLVLRGCSNFDNLPKNLGNLKGLKVLDLSGTAINELPSSIDGLTTLTSLILNDCLEVLDLSGTAIKELPSSIDGLTTLTSLALNDCKNLVCLPSSTCSLTSLEYLGLCGCSNFDHLPENLGNLKGLKELVLSGTAIKEVPSSIDGLTTLTSLILSDCKNLVCLPSTICNLNSLEVLDLCGCSNFDNLPENLRNLKGLKNLRLSGTTINELPSSIDGLTTLTSLTLNDCHELKVQVPSNLSNASIGIAFCVVFVPNKWRECPCDWELSFRIDGFPLNEGEISGSRKEYGTIESHHLWLTYYSYWNGFHPLKIRASSRNLEVEKIGVRFIYRQDIKNPSKTMAQCINNSSIIIHHDIADSIADGSGNKRSHDEDDGAGSSGECYPIVEPPPKRIQRLGGFMEDSEDPSQREFSNFFAMDAEDQMSMKLEAIHECSSYQDIEDINQTLAQNSNNSSTLYEGLGESIVILNDSAAEGRMSDLEESSGKGHFNEGPDPKTWSIYV</sequence>
<dbReference type="InterPro" id="IPR027417">
    <property type="entry name" value="P-loop_NTPase"/>
</dbReference>
<evidence type="ECO:0000256" key="3">
    <source>
        <dbReference type="ARBA" id="ARBA00022821"/>
    </source>
</evidence>
<evidence type="ECO:0000256" key="5">
    <source>
        <dbReference type="SAM" id="MobiDB-lite"/>
    </source>
</evidence>
<dbReference type="Proteomes" id="UP000594261">
    <property type="component" value="Chromosome 7"/>
</dbReference>
<dbReference type="EnsemblPlants" id="QL07p006382:mrna">
    <property type="protein sequence ID" value="QL07p006382:mrna"/>
    <property type="gene ID" value="QL07p006382"/>
</dbReference>
<dbReference type="Pfam" id="PF23282">
    <property type="entry name" value="WHD_ROQ1"/>
    <property type="match status" value="1"/>
</dbReference>
<organism evidence="7 8">
    <name type="scientific">Quercus lobata</name>
    <name type="common">Valley oak</name>
    <dbReference type="NCBI Taxonomy" id="97700"/>
    <lineage>
        <taxon>Eukaryota</taxon>
        <taxon>Viridiplantae</taxon>
        <taxon>Streptophyta</taxon>
        <taxon>Embryophyta</taxon>
        <taxon>Tracheophyta</taxon>
        <taxon>Spermatophyta</taxon>
        <taxon>Magnoliopsida</taxon>
        <taxon>eudicotyledons</taxon>
        <taxon>Gunneridae</taxon>
        <taxon>Pentapetalae</taxon>
        <taxon>rosids</taxon>
        <taxon>fabids</taxon>
        <taxon>Fagales</taxon>
        <taxon>Fagaceae</taxon>
        <taxon>Quercus</taxon>
    </lineage>
</organism>
<dbReference type="InterPro" id="IPR000157">
    <property type="entry name" value="TIR_dom"/>
</dbReference>
<dbReference type="SMART" id="SM00365">
    <property type="entry name" value="LRR_SD22"/>
    <property type="match status" value="17"/>
</dbReference>
<dbReference type="SUPFAM" id="SSF52540">
    <property type="entry name" value="P-loop containing nucleoside triphosphate hydrolases"/>
    <property type="match status" value="1"/>
</dbReference>
<dbReference type="InterPro" id="IPR058192">
    <property type="entry name" value="WHD_ROQ1-like"/>
</dbReference>
<dbReference type="InParanoid" id="A0A7N2M2S6"/>
<accession>A0A7N2M2S6</accession>
<reference evidence="7" key="2">
    <citation type="submission" date="2021-01" db="UniProtKB">
        <authorList>
            <consortium name="EnsemblPlants"/>
        </authorList>
    </citation>
    <scope>IDENTIFICATION</scope>
</reference>
<dbReference type="GO" id="GO:0043531">
    <property type="term" value="F:ADP binding"/>
    <property type="evidence" value="ECO:0007669"/>
    <property type="project" value="InterPro"/>
</dbReference>
<dbReference type="InterPro" id="IPR035897">
    <property type="entry name" value="Toll_tir_struct_dom_sf"/>
</dbReference>
<dbReference type="Pfam" id="PF01582">
    <property type="entry name" value="TIR"/>
    <property type="match status" value="1"/>
</dbReference>
<dbReference type="PRINTS" id="PR00364">
    <property type="entry name" value="DISEASERSIST"/>
</dbReference>
<dbReference type="Gramene" id="QL07p006382:mrna">
    <property type="protein sequence ID" value="QL07p006382:mrna"/>
    <property type="gene ID" value="QL07p006382"/>
</dbReference>
<dbReference type="FunFam" id="3.40.50.10140:FF:000007">
    <property type="entry name" value="Disease resistance protein (TIR-NBS-LRR class)"/>
    <property type="match status" value="1"/>
</dbReference>
<dbReference type="SMART" id="SM00369">
    <property type="entry name" value="LRR_TYP"/>
    <property type="match status" value="25"/>
</dbReference>
<dbReference type="Gene3D" id="3.80.10.10">
    <property type="entry name" value="Ribonuclease Inhibitor"/>
    <property type="match status" value="12"/>
</dbReference>
<proteinExistence type="predicted"/>
<dbReference type="InterPro" id="IPR042197">
    <property type="entry name" value="Apaf_helical"/>
</dbReference>
<evidence type="ECO:0000256" key="2">
    <source>
        <dbReference type="ARBA" id="ARBA00022737"/>
    </source>
</evidence>
<keyword evidence="3" id="KW-0611">Plant defense</keyword>
<evidence type="ECO:0000259" key="6">
    <source>
        <dbReference type="PROSITE" id="PS50104"/>
    </source>
</evidence>
<dbReference type="SUPFAM" id="SSF52058">
    <property type="entry name" value="L domain-like"/>
    <property type="match status" value="8"/>
</dbReference>
<dbReference type="SMART" id="SM00255">
    <property type="entry name" value="TIR"/>
    <property type="match status" value="1"/>
</dbReference>
<dbReference type="GO" id="GO:0007165">
    <property type="term" value="P:signal transduction"/>
    <property type="evidence" value="ECO:0007669"/>
    <property type="project" value="InterPro"/>
</dbReference>
<dbReference type="GO" id="GO:0051707">
    <property type="term" value="P:response to other organism"/>
    <property type="evidence" value="ECO:0007669"/>
    <property type="project" value="UniProtKB-ARBA"/>
</dbReference>
<evidence type="ECO:0000313" key="7">
    <source>
        <dbReference type="EnsemblPlants" id="QL07p006382:mrna"/>
    </source>
</evidence>
<dbReference type="SUPFAM" id="SSF52047">
    <property type="entry name" value="RNI-like"/>
    <property type="match status" value="1"/>
</dbReference>
<dbReference type="InterPro" id="IPR055414">
    <property type="entry name" value="LRR_R13L4/SHOC2-like"/>
</dbReference>
<evidence type="ECO:0000256" key="4">
    <source>
        <dbReference type="ARBA" id="ARBA00023027"/>
    </source>
</evidence>
<feature type="region of interest" description="Disordered" evidence="5">
    <location>
        <begin position="2659"/>
        <end position="2687"/>
    </location>
</feature>
<dbReference type="Gene3D" id="3.40.50.300">
    <property type="entry name" value="P-loop containing nucleotide triphosphate hydrolases"/>
    <property type="match status" value="1"/>
</dbReference>
<dbReference type="EMBL" id="LRBV02000007">
    <property type="status" value="NOT_ANNOTATED_CDS"/>
    <property type="molecule type" value="Genomic_DNA"/>
</dbReference>
<dbReference type="PROSITE" id="PS50104">
    <property type="entry name" value="TIR"/>
    <property type="match status" value="1"/>
</dbReference>
<keyword evidence="4" id="KW-0520">NAD</keyword>
<keyword evidence="2" id="KW-0677">Repeat</keyword>
<dbReference type="Pfam" id="PF23598">
    <property type="entry name" value="LRR_14"/>
    <property type="match status" value="10"/>
</dbReference>
<feature type="domain" description="TIR" evidence="6">
    <location>
        <begin position="22"/>
        <end position="191"/>
    </location>
</feature>
<dbReference type="InterPro" id="IPR032675">
    <property type="entry name" value="LRR_dom_sf"/>
</dbReference>
<keyword evidence="8" id="KW-1185">Reference proteome</keyword>
<dbReference type="Gene3D" id="1.10.8.430">
    <property type="entry name" value="Helical domain of apoptotic protease-activating factors"/>
    <property type="match status" value="1"/>
</dbReference>
<dbReference type="PANTHER" id="PTHR11017:SF527">
    <property type="entry name" value="TMV RESISTANCE PROTEIN N-LIKE"/>
    <property type="match status" value="1"/>
</dbReference>
<dbReference type="InterPro" id="IPR044974">
    <property type="entry name" value="Disease_R_plants"/>
</dbReference>
<dbReference type="Gene3D" id="3.40.50.10140">
    <property type="entry name" value="Toll/interleukin-1 receptor homology (TIR) domain"/>
    <property type="match status" value="1"/>
</dbReference>
<dbReference type="GO" id="GO:0006952">
    <property type="term" value="P:defense response"/>
    <property type="evidence" value="ECO:0007669"/>
    <property type="project" value="UniProtKB-KW"/>
</dbReference>
<dbReference type="InterPro" id="IPR002182">
    <property type="entry name" value="NB-ARC"/>
</dbReference>
<evidence type="ECO:0000313" key="8">
    <source>
        <dbReference type="Proteomes" id="UP000594261"/>
    </source>
</evidence>
<evidence type="ECO:0000256" key="1">
    <source>
        <dbReference type="ARBA" id="ARBA00022614"/>
    </source>
</evidence>
<dbReference type="OMA" id="DLYTCRS"/>
<reference evidence="7 8" key="1">
    <citation type="journal article" date="2016" name="G3 (Bethesda)">
        <title>First Draft Assembly and Annotation of the Genome of a California Endemic Oak Quercus lobata Nee (Fagaceae).</title>
        <authorList>
            <person name="Sork V.L."/>
            <person name="Fitz-Gibbon S.T."/>
            <person name="Puiu D."/>
            <person name="Crepeau M."/>
            <person name="Gugger P.F."/>
            <person name="Sherman R."/>
            <person name="Stevens K."/>
            <person name="Langley C.H."/>
            <person name="Pellegrini M."/>
            <person name="Salzberg S.L."/>
        </authorList>
    </citation>
    <scope>NUCLEOTIDE SEQUENCE [LARGE SCALE GENOMIC DNA]</scope>
    <source>
        <strain evidence="7 8">cv. SW786</strain>
    </source>
</reference>
<protein>
    <recommendedName>
        <fullName evidence="6">TIR domain-containing protein</fullName>
    </recommendedName>
</protein>
<dbReference type="SUPFAM" id="SSF52200">
    <property type="entry name" value="Toll/Interleukin receptor TIR domain"/>
    <property type="match status" value="1"/>
</dbReference>
<dbReference type="InterPro" id="IPR003591">
    <property type="entry name" value="Leu-rich_rpt_typical-subtyp"/>
</dbReference>
<dbReference type="Pfam" id="PF00931">
    <property type="entry name" value="NB-ARC"/>
    <property type="match status" value="1"/>
</dbReference>
<dbReference type="PANTHER" id="PTHR11017">
    <property type="entry name" value="LEUCINE-RICH REPEAT-CONTAINING PROTEIN"/>
    <property type="match status" value="1"/>
</dbReference>